<feature type="region of interest" description="Disordered" evidence="1">
    <location>
        <begin position="272"/>
        <end position="317"/>
    </location>
</feature>
<name>A0A318H4B7_9BURK</name>
<dbReference type="Proteomes" id="UP000247811">
    <property type="component" value="Unassembled WGS sequence"/>
</dbReference>
<accession>A0A318H4B7</accession>
<feature type="compositionally biased region" description="Low complexity" evidence="1">
    <location>
        <begin position="300"/>
        <end position="317"/>
    </location>
</feature>
<keyword evidence="2" id="KW-0472">Membrane</keyword>
<evidence type="ECO:0000256" key="2">
    <source>
        <dbReference type="SAM" id="Phobius"/>
    </source>
</evidence>
<keyword evidence="2" id="KW-1133">Transmembrane helix</keyword>
<reference evidence="3 4" key="1">
    <citation type="submission" date="2018-05" db="EMBL/GenBank/DDBJ databases">
        <title>Genomic Encyclopedia of Type Strains, Phase IV (KMG-IV): sequencing the most valuable type-strain genomes for metagenomic binning, comparative biology and taxonomic classification.</title>
        <authorList>
            <person name="Goeker M."/>
        </authorList>
    </citation>
    <scope>NUCLEOTIDE SEQUENCE [LARGE SCALE GENOMIC DNA]</scope>
    <source>
        <strain evidence="3 4">DSM 566</strain>
    </source>
</reference>
<evidence type="ECO:0000256" key="1">
    <source>
        <dbReference type="SAM" id="MobiDB-lite"/>
    </source>
</evidence>
<dbReference type="AlphaFoldDB" id="A0A318H4B7"/>
<protein>
    <submittedName>
        <fullName evidence="3">Uncharacterized protein</fullName>
    </submittedName>
</protein>
<organism evidence="3 4">
    <name type="scientific">Sphaerotilus hippei</name>
    <dbReference type="NCBI Taxonomy" id="744406"/>
    <lineage>
        <taxon>Bacteria</taxon>
        <taxon>Pseudomonadati</taxon>
        <taxon>Pseudomonadota</taxon>
        <taxon>Betaproteobacteria</taxon>
        <taxon>Burkholderiales</taxon>
        <taxon>Sphaerotilaceae</taxon>
        <taxon>Sphaerotilus</taxon>
    </lineage>
</organism>
<feature type="compositionally biased region" description="Low complexity" evidence="1">
    <location>
        <begin position="272"/>
        <end position="281"/>
    </location>
</feature>
<proteinExistence type="predicted"/>
<keyword evidence="4" id="KW-1185">Reference proteome</keyword>
<evidence type="ECO:0000313" key="4">
    <source>
        <dbReference type="Proteomes" id="UP000247811"/>
    </source>
</evidence>
<dbReference type="OrthoDB" id="8881398at2"/>
<evidence type="ECO:0000313" key="3">
    <source>
        <dbReference type="EMBL" id="PXW97981.1"/>
    </source>
</evidence>
<dbReference type="EMBL" id="QJJS01000003">
    <property type="protein sequence ID" value="PXW97981.1"/>
    <property type="molecule type" value="Genomic_DNA"/>
</dbReference>
<feature type="transmembrane region" description="Helical" evidence="2">
    <location>
        <begin position="212"/>
        <end position="233"/>
    </location>
</feature>
<sequence length="404" mass="42117">MDASRLKEVATQVLSWQHRLPLAERLQLNQIGAIGTVRLPFRRVGGADPAQQQATTGVTEVTEAAAAPTASSPGRLHALRQAWRSAIRALRSRLPPRLGGITADTEAGADRLQPAFTEDFIAPWSPAQVARWAARHGSTEPPGEADWPCREVAVEPPPGGGDGTETVWLHLLTAAIVRTGASGEDRQRLLIAPAGGGRPVVLGRRRLSRRRIAAAAGLALLLILLPAAAWRWWPGATGGAAAHAAAPAASVAASAARAASAAEVDKVATAASAEPTSPAASGVPDGTAEAASAAVEGRTAASGPMPAASAAPASAPRVDPPPPGYYALVSRGPHTTARCKELFERMQVAQQRHGPTDPPSRTELMTGRDGSCHAVWWPFTSRDEATRARWSLATRGVTVDVVEF</sequence>
<dbReference type="RefSeq" id="WP_110399559.1">
    <property type="nucleotide sequence ID" value="NZ_QJJS01000003.1"/>
</dbReference>
<gene>
    <name evidence="3" type="ORF">C7444_10372</name>
</gene>
<keyword evidence="2" id="KW-0812">Transmembrane</keyword>
<comment type="caution">
    <text evidence="3">The sequence shown here is derived from an EMBL/GenBank/DDBJ whole genome shotgun (WGS) entry which is preliminary data.</text>
</comment>